<organism evidence="8 9">
    <name type="scientific">Sporosarcina siberiensis</name>
    <dbReference type="NCBI Taxonomy" id="1365606"/>
    <lineage>
        <taxon>Bacteria</taxon>
        <taxon>Bacillati</taxon>
        <taxon>Bacillota</taxon>
        <taxon>Bacilli</taxon>
        <taxon>Bacillales</taxon>
        <taxon>Caryophanaceae</taxon>
        <taxon>Sporosarcina</taxon>
    </lineage>
</organism>
<feature type="transmembrane region" description="Helical" evidence="7">
    <location>
        <begin position="180"/>
        <end position="211"/>
    </location>
</feature>
<evidence type="ECO:0000256" key="5">
    <source>
        <dbReference type="ARBA" id="ARBA00023136"/>
    </source>
</evidence>
<keyword evidence="9" id="KW-1185">Reference proteome</keyword>
<keyword evidence="2" id="KW-1003">Cell membrane</keyword>
<evidence type="ECO:0000256" key="6">
    <source>
        <dbReference type="SAM" id="MobiDB-lite"/>
    </source>
</evidence>
<feature type="transmembrane region" description="Helical" evidence="7">
    <location>
        <begin position="255"/>
        <end position="276"/>
    </location>
</feature>
<dbReference type="NCBIfam" id="TIGR00765">
    <property type="entry name" value="yihY_not_rbn"/>
    <property type="match status" value="1"/>
</dbReference>
<feature type="compositionally biased region" description="Basic and acidic residues" evidence="6">
    <location>
        <begin position="1"/>
        <end position="19"/>
    </location>
</feature>
<feature type="transmembrane region" description="Helical" evidence="7">
    <location>
        <begin position="77"/>
        <end position="101"/>
    </location>
</feature>
<name>A0ABW4SEW5_9BACL</name>
<sequence>MKRDVHKTPEKSNRVEGHQSKTQKSSGFMSDSSVMKFFNDVKDGEVESFDVTTASGFIKELLTRIKKVDVTGLGSQVAFFFLLSMFPLLIFIFTLLPYLNLDQEQILIFIRDFAPASVALLIEDTLGEVFNNRNSGLLSIGAIATVWSASKGMNALTKALNRSYFKEETRPFLISRGMSVVFTIMLIAVLVIALVLPIFGQQIGMIVFSYLGLEHNFVQIWNSFRWVFPLVLIFLVFTVIYWVVPNLKLHIKSVFPGAAFATIGWIITSLGFSFYVSSYGNYSNTYGSIGGIIVLMMWLYFSSIILMLGGQINAVMDERKNSIQAKIKSKAVG</sequence>
<keyword evidence="3 7" id="KW-0812">Transmembrane</keyword>
<feature type="transmembrane region" description="Helical" evidence="7">
    <location>
        <begin position="223"/>
        <end position="243"/>
    </location>
</feature>
<keyword evidence="4 7" id="KW-1133">Transmembrane helix</keyword>
<evidence type="ECO:0000256" key="1">
    <source>
        <dbReference type="ARBA" id="ARBA00004651"/>
    </source>
</evidence>
<gene>
    <name evidence="8" type="ORF">ACFSFY_07115</name>
</gene>
<dbReference type="PANTHER" id="PTHR30213">
    <property type="entry name" value="INNER MEMBRANE PROTEIN YHJD"/>
    <property type="match status" value="1"/>
</dbReference>
<protein>
    <submittedName>
        <fullName evidence="8">YihY/virulence factor BrkB family protein</fullName>
    </submittedName>
</protein>
<dbReference type="Proteomes" id="UP001597218">
    <property type="component" value="Unassembled WGS sequence"/>
</dbReference>
<feature type="transmembrane region" description="Helical" evidence="7">
    <location>
        <begin position="288"/>
        <end position="310"/>
    </location>
</feature>
<dbReference type="PIRSF" id="PIRSF035875">
    <property type="entry name" value="RNase_BN"/>
    <property type="match status" value="1"/>
</dbReference>
<evidence type="ECO:0000256" key="4">
    <source>
        <dbReference type="ARBA" id="ARBA00022989"/>
    </source>
</evidence>
<accession>A0ABW4SEW5</accession>
<keyword evidence="5 7" id="KW-0472">Membrane</keyword>
<dbReference type="PANTHER" id="PTHR30213:SF0">
    <property type="entry name" value="UPF0761 MEMBRANE PROTEIN YIHY"/>
    <property type="match status" value="1"/>
</dbReference>
<evidence type="ECO:0000256" key="3">
    <source>
        <dbReference type="ARBA" id="ARBA00022692"/>
    </source>
</evidence>
<dbReference type="EMBL" id="JBHUGI010000015">
    <property type="protein sequence ID" value="MFD1927831.1"/>
    <property type="molecule type" value="Genomic_DNA"/>
</dbReference>
<evidence type="ECO:0000256" key="2">
    <source>
        <dbReference type="ARBA" id="ARBA00022475"/>
    </source>
</evidence>
<dbReference type="Pfam" id="PF03631">
    <property type="entry name" value="Virul_fac_BrkB"/>
    <property type="match status" value="1"/>
</dbReference>
<evidence type="ECO:0000256" key="7">
    <source>
        <dbReference type="SAM" id="Phobius"/>
    </source>
</evidence>
<evidence type="ECO:0000313" key="8">
    <source>
        <dbReference type="EMBL" id="MFD1927831.1"/>
    </source>
</evidence>
<evidence type="ECO:0000313" key="9">
    <source>
        <dbReference type="Proteomes" id="UP001597218"/>
    </source>
</evidence>
<comment type="caution">
    <text evidence="8">The sequence shown here is derived from an EMBL/GenBank/DDBJ whole genome shotgun (WGS) entry which is preliminary data.</text>
</comment>
<dbReference type="RefSeq" id="WP_381536635.1">
    <property type="nucleotide sequence ID" value="NZ_JBHUGI010000015.1"/>
</dbReference>
<dbReference type="InterPro" id="IPR017039">
    <property type="entry name" value="Virul_fac_BrkB"/>
</dbReference>
<proteinExistence type="predicted"/>
<feature type="region of interest" description="Disordered" evidence="6">
    <location>
        <begin position="1"/>
        <end position="28"/>
    </location>
</feature>
<comment type="subcellular location">
    <subcellularLocation>
        <location evidence="1">Cell membrane</location>
        <topology evidence="1">Multi-pass membrane protein</topology>
    </subcellularLocation>
</comment>
<reference evidence="9" key="1">
    <citation type="journal article" date="2019" name="Int. J. Syst. Evol. Microbiol.">
        <title>The Global Catalogue of Microorganisms (GCM) 10K type strain sequencing project: providing services to taxonomists for standard genome sequencing and annotation.</title>
        <authorList>
            <consortium name="The Broad Institute Genomics Platform"/>
            <consortium name="The Broad Institute Genome Sequencing Center for Infectious Disease"/>
            <person name="Wu L."/>
            <person name="Ma J."/>
        </authorList>
    </citation>
    <scope>NUCLEOTIDE SEQUENCE [LARGE SCALE GENOMIC DNA]</scope>
    <source>
        <strain evidence="9">CGMCC 4.7177</strain>
    </source>
</reference>